<dbReference type="EMBL" id="JARLKY010000100">
    <property type="protein sequence ID" value="MEC0231663.1"/>
    <property type="molecule type" value="Genomic_DNA"/>
</dbReference>
<keyword evidence="2" id="KW-0378">Hydrolase</keyword>
<dbReference type="InterPro" id="IPR019546">
    <property type="entry name" value="TAT_signal_bac_arc"/>
</dbReference>
<evidence type="ECO:0000313" key="5">
    <source>
        <dbReference type="Proteomes" id="UP001338137"/>
    </source>
</evidence>
<name>A0ABU6GBV4_9BACL</name>
<dbReference type="InterPro" id="IPR051158">
    <property type="entry name" value="Metallophosphoesterase_sf"/>
</dbReference>
<gene>
    <name evidence="4" type="ORF">P4I72_31625</name>
</gene>
<dbReference type="InterPro" id="IPR004843">
    <property type="entry name" value="Calcineurin-like_PHP"/>
</dbReference>
<evidence type="ECO:0000313" key="4">
    <source>
        <dbReference type="EMBL" id="MEC0231663.1"/>
    </source>
</evidence>
<dbReference type="CDD" id="cd07385">
    <property type="entry name" value="MPP_YkuE_C"/>
    <property type="match status" value="1"/>
</dbReference>
<dbReference type="Gene3D" id="3.60.21.10">
    <property type="match status" value="1"/>
</dbReference>
<evidence type="ECO:0000256" key="2">
    <source>
        <dbReference type="ARBA" id="ARBA00022801"/>
    </source>
</evidence>
<sequence>MWSTSTRISRRDFLKMSVQGALALLGTAGLSGVYAYGIEPHWMEIKQLNIALAKLPSAFNQFRIVHFSDLHLGFYSNLAHLSELVEQVRELKPDLICFTGDLVDRSIAYMPEAVSILSQLRAPYGQYAVLGNHDAFGNRSAVTRGLSQAGFRVLHNEHIVIQKGMDKLHIAGVDDPWVGKPDIRAALLHIPEDACTILLAHEPDFADEYSRFPVALQLSGHSHGGQIRLPFLGALYTPPHGSKYTAGLYQVPNSLLQVYTTRGIGMTRFPFRFNCRPELTVMTLQTESIE</sequence>
<keyword evidence="1" id="KW-0479">Metal-binding</keyword>
<evidence type="ECO:0000259" key="3">
    <source>
        <dbReference type="Pfam" id="PF00149"/>
    </source>
</evidence>
<dbReference type="SUPFAM" id="SSF56300">
    <property type="entry name" value="Metallo-dependent phosphatases"/>
    <property type="match status" value="1"/>
</dbReference>
<accession>A0ABU6GBV4</accession>
<dbReference type="Pfam" id="PF00149">
    <property type="entry name" value="Metallophos"/>
    <property type="match status" value="1"/>
</dbReference>
<dbReference type="PANTHER" id="PTHR31302:SF31">
    <property type="entry name" value="PHOSPHODIESTERASE YAEI"/>
    <property type="match status" value="1"/>
</dbReference>
<dbReference type="Proteomes" id="UP001338137">
    <property type="component" value="Unassembled WGS sequence"/>
</dbReference>
<keyword evidence="5" id="KW-1185">Reference proteome</keyword>
<protein>
    <submittedName>
        <fullName evidence="4">Metallophosphoesterase</fullName>
    </submittedName>
</protein>
<dbReference type="NCBIfam" id="TIGR01409">
    <property type="entry name" value="TAT_signal_seq"/>
    <property type="match status" value="1"/>
</dbReference>
<organism evidence="4 5">
    <name type="scientific">Paenibacillus alba</name>
    <dbReference type="NCBI Taxonomy" id="1197127"/>
    <lineage>
        <taxon>Bacteria</taxon>
        <taxon>Bacillati</taxon>
        <taxon>Bacillota</taxon>
        <taxon>Bacilli</taxon>
        <taxon>Bacillales</taxon>
        <taxon>Paenibacillaceae</taxon>
        <taxon>Paenibacillus</taxon>
    </lineage>
</organism>
<evidence type="ECO:0000256" key="1">
    <source>
        <dbReference type="ARBA" id="ARBA00022723"/>
    </source>
</evidence>
<dbReference type="PROSITE" id="PS51318">
    <property type="entry name" value="TAT"/>
    <property type="match status" value="1"/>
</dbReference>
<proteinExistence type="predicted"/>
<dbReference type="RefSeq" id="WP_326075683.1">
    <property type="nucleotide sequence ID" value="NZ_JARLKY010000100.1"/>
</dbReference>
<dbReference type="InterPro" id="IPR029052">
    <property type="entry name" value="Metallo-depent_PP-like"/>
</dbReference>
<reference evidence="4 5" key="1">
    <citation type="submission" date="2023-03" db="EMBL/GenBank/DDBJ databases">
        <title>Bacillus Genome Sequencing.</title>
        <authorList>
            <person name="Dunlap C."/>
        </authorList>
    </citation>
    <scope>NUCLEOTIDE SEQUENCE [LARGE SCALE GENOMIC DNA]</scope>
    <source>
        <strain evidence="4 5">BD-533</strain>
    </source>
</reference>
<comment type="caution">
    <text evidence="4">The sequence shown here is derived from an EMBL/GenBank/DDBJ whole genome shotgun (WGS) entry which is preliminary data.</text>
</comment>
<feature type="domain" description="Calcineurin-like phosphoesterase" evidence="3">
    <location>
        <begin position="62"/>
        <end position="224"/>
    </location>
</feature>
<dbReference type="PANTHER" id="PTHR31302">
    <property type="entry name" value="TRANSMEMBRANE PROTEIN WITH METALLOPHOSPHOESTERASE DOMAIN-RELATED"/>
    <property type="match status" value="1"/>
</dbReference>
<dbReference type="InterPro" id="IPR006311">
    <property type="entry name" value="TAT_signal"/>
</dbReference>